<dbReference type="Proteomes" id="UP001147733">
    <property type="component" value="Unassembled WGS sequence"/>
</dbReference>
<dbReference type="SUPFAM" id="SSF103473">
    <property type="entry name" value="MFS general substrate transporter"/>
    <property type="match status" value="2"/>
</dbReference>
<feature type="transmembrane region" description="Helical" evidence="5">
    <location>
        <begin position="223"/>
        <end position="247"/>
    </location>
</feature>
<evidence type="ECO:0000313" key="8">
    <source>
        <dbReference type="Proteomes" id="UP001147733"/>
    </source>
</evidence>
<keyword evidence="4 5" id="KW-0472">Membrane</keyword>
<feature type="transmembrane region" description="Helical" evidence="5">
    <location>
        <begin position="343"/>
        <end position="360"/>
    </location>
</feature>
<feature type="transmembrane region" description="Helical" evidence="5">
    <location>
        <begin position="114"/>
        <end position="135"/>
    </location>
</feature>
<feature type="transmembrane region" description="Helical" evidence="5">
    <location>
        <begin position="367"/>
        <end position="386"/>
    </location>
</feature>
<evidence type="ECO:0000256" key="1">
    <source>
        <dbReference type="ARBA" id="ARBA00004141"/>
    </source>
</evidence>
<dbReference type="PANTHER" id="PTHR23501:SF43">
    <property type="entry name" value="MULTIDRUG TRANSPORTER, PUTATIVE (AFU_ORTHOLOGUE AFUA_6G03040)-RELATED"/>
    <property type="match status" value="1"/>
</dbReference>
<organism evidence="7 8">
    <name type="scientific">Penicillium citrinum</name>
    <dbReference type="NCBI Taxonomy" id="5077"/>
    <lineage>
        <taxon>Eukaryota</taxon>
        <taxon>Fungi</taxon>
        <taxon>Dikarya</taxon>
        <taxon>Ascomycota</taxon>
        <taxon>Pezizomycotina</taxon>
        <taxon>Eurotiomycetes</taxon>
        <taxon>Eurotiomycetidae</taxon>
        <taxon>Eurotiales</taxon>
        <taxon>Aspergillaceae</taxon>
        <taxon>Penicillium</taxon>
    </lineage>
</organism>
<dbReference type="InterPro" id="IPR020846">
    <property type="entry name" value="MFS_dom"/>
</dbReference>
<keyword evidence="2 5" id="KW-0812">Transmembrane</keyword>
<evidence type="ECO:0000256" key="4">
    <source>
        <dbReference type="ARBA" id="ARBA00023136"/>
    </source>
</evidence>
<dbReference type="GO" id="GO:0022857">
    <property type="term" value="F:transmembrane transporter activity"/>
    <property type="evidence" value="ECO:0007669"/>
    <property type="project" value="InterPro"/>
</dbReference>
<gene>
    <name evidence="7" type="ORF">N7469_011649</name>
</gene>
<feature type="transmembrane region" description="Helical" evidence="5">
    <location>
        <begin position="89"/>
        <end position="108"/>
    </location>
</feature>
<dbReference type="OrthoDB" id="440553at2759"/>
<dbReference type="RefSeq" id="XP_056494910.1">
    <property type="nucleotide sequence ID" value="XM_056650554.1"/>
</dbReference>
<proteinExistence type="predicted"/>
<keyword evidence="8" id="KW-1185">Reference proteome</keyword>
<dbReference type="PRINTS" id="PR01036">
    <property type="entry name" value="TCRTETB"/>
</dbReference>
<reference evidence="7" key="2">
    <citation type="journal article" date="2023" name="IMA Fungus">
        <title>Comparative genomic study of the Penicillium genus elucidates a diverse pangenome and 15 lateral gene transfer events.</title>
        <authorList>
            <person name="Petersen C."/>
            <person name="Sorensen T."/>
            <person name="Nielsen M.R."/>
            <person name="Sondergaard T.E."/>
            <person name="Sorensen J.L."/>
            <person name="Fitzpatrick D.A."/>
            <person name="Frisvad J.C."/>
            <person name="Nielsen K.L."/>
        </authorList>
    </citation>
    <scope>NUCLEOTIDE SEQUENCE</scope>
    <source>
        <strain evidence="7">IBT 23319</strain>
    </source>
</reference>
<comment type="caution">
    <text evidence="7">The sequence shown here is derived from an EMBL/GenBank/DDBJ whole genome shotgun (WGS) entry which is preliminary data.</text>
</comment>
<feature type="transmembrane region" description="Helical" evidence="5">
    <location>
        <begin position="21"/>
        <end position="47"/>
    </location>
</feature>
<evidence type="ECO:0000256" key="5">
    <source>
        <dbReference type="SAM" id="Phobius"/>
    </source>
</evidence>
<dbReference type="Pfam" id="PF07690">
    <property type="entry name" value="MFS_1"/>
    <property type="match status" value="1"/>
</dbReference>
<feature type="transmembrane region" description="Helical" evidence="5">
    <location>
        <begin position="175"/>
        <end position="197"/>
    </location>
</feature>
<dbReference type="InterPro" id="IPR011701">
    <property type="entry name" value="MFS"/>
</dbReference>
<dbReference type="Gene3D" id="1.20.1720.10">
    <property type="entry name" value="Multidrug resistance protein D"/>
    <property type="match status" value="1"/>
</dbReference>
<evidence type="ECO:0000313" key="7">
    <source>
        <dbReference type="EMBL" id="KAJ5215158.1"/>
    </source>
</evidence>
<dbReference type="GeneID" id="81389721"/>
<feature type="transmembrane region" description="Helical" evidence="5">
    <location>
        <begin position="59"/>
        <end position="77"/>
    </location>
</feature>
<dbReference type="AlphaFoldDB" id="A0A9W9N8D6"/>
<feature type="transmembrane region" description="Helical" evidence="5">
    <location>
        <begin position="301"/>
        <end position="323"/>
    </location>
</feature>
<dbReference type="PROSITE" id="PS50850">
    <property type="entry name" value="MFS"/>
    <property type="match status" value="1"/>
</dbReference>
<evidence type="ECO:0000256" key="2">
    <source>
        <dbReference type="ARBA" id="ARBA00022692"/>
    </source>
</evidence>
<feature type="transmembrane region" description="Helical" evidence="5">
    <location>
        <begin position="147"/>
        <end position="169"/>
    </location>
</feature>
<dbReference type="InterPro" id="IPR036259">
    <property type="entry name" value="MFS_trans_sf"/>
</dbReference>
<evidence type="ECO:0000256" key="3">
    <source>
        <dbReference type="ARBA" id="ARBA00022989"/>
    </source>
</evidence>
<feature type="transmembrane region" description="Helical" evidence="5">
    <location>
        <begin position="259"/>
        <end position="280"/>
    </location>
</feature>
<dbReference type="EMBL" id="JAPQKT010000012">
    <property type="protein sequence ID" value="KAJ5215158.1"/>
    <property type="molecule type" value="Genomic_DNA"/>
</dbReference>
<feature type="transmembrane region" description="Helical" evidence="5">
    <location>
        <begin position="398"/>
        <end position="420"/>
    </location>
</feature>
<evidence type="ECO:0000259" key="6">
    <source>
        <dbReference type="PROSITE" id="PS50850"/>
    </source>
</evidence>
<name>A0A9W9N8D6_PENCI</name>
<protein>
    <submittedName>
        <fullName evidence="7">Major facilitator superfamily domain-containing protein</fullName>
    </submittedName>
</protein>
<comment type="subcellular location">
    <subcellularLocation>
        <location evidence="1">Membrane</location>
        <topology evidence="1">Multi-pass membrane protein</topology>
    </subcellularLocation>
</comment>
<keyword evidence="3 5" id="KW-1133">Transmembrane helix</keyword>
<dbReference type="PANTHER" id="PTHR23501">
    <property type="entry name" value="MAJOR FACILITATOR SUPERFAMILY"/>
    <property type="match status" value="1"/>
</dbReference>
<feature type="domain" description="Major facilitator superfamily (MFS) profile" evidence="6">
    <location>
        <begin position="24"/>
        <end position="527"/>
    </location>
</feature>
<reference evidence="7" key="1">
    <citation type="submission" date="2022-11" db="EMBL/GenBank/DDBJ databases">
        <authorList>
            <person name="Petersen C."/>
        </authorList>
    </citation>
    <scope>NUCLEOTIDE SEQUENCE</scope>
    <source>
        <strain evidence="7">IBT 23319</strain>
    </source>
</reference>
<accession>A0A9W9N8D6</accession>
<dbReference type="GO" id="GO:0005886">
    <property type="term" value="C:plasma membrane"/>
    <property type="evidence" value="ECO:0007669"/>
    <property type="project" value="TreeGrafter"/>
</dbReference>
<sequence>MKPVDPSPTTEWGSTIHGLRLYLGATGLGLALFLTCLEATIVSTSLVTITDDLQDSNNSSWIITSYLLTYTGFLIVWSNCSSIVGVKTAVLASLSLFIGFSAACAASQTLNQLIIFRALQGLGGAGVYSLTLFSFVRIVPYKHFDKVSSLAGGISSLGLVLGPLLGGAIANNGSWRWVFLYNVPVGVLSWIFTYYAIPSHFPNAKIHNDQDIRKRLWLGTKSFFRRVDLLGSFLTLTACSFIIAALQEGNSQYSWNSPLVISFFVISGIFCILFALWESFVSQNDMGIIPMFPWRLIHNRIFMGVLLGFLTSGLPLFVCIINIPQRFQIVNGSSPIGAGVKLLSFSVSCPVGIIACSILSGRLELPFCYIIIVGAIMQVTGIFLYSCIDPITTLWLGQFGYLVLAGLGVGLSVAAFYMAAPLVVDQEDQAAAVGIGIQFRTLGGVLGVAASASILNHYIESRLSSILGPAELMALSRSTQSITTFSPDIQNYVREIFALAYNSQMKLAASFSAAQSLAIVMMWKKDNVRFSKGKPMAELDHTDVPSSECENQMR</sequence>